<comment type="caution">
    <text evidence="2">The sequence shown here is derived from an EMBL/GenBank/DDBJ whole genome shotgun (WGS) entry which is preliminary data.</text>
</comment>
<reference evidence="2" key="1">
    <citation type="journal article" date="2014" name="Int. J. Syst. Evol. Microbiol.">
        <title>Complete genome sequence of Corynebacterium casei LMG S-19264T (=DSM 44701T), isolated from a smear-ripened cheese.</title>
        <authorList>
            <consortium name="US DOE Joint Genome Institute (JGI-PGF)"/>
            <person name="Walter F."/>
            <person name="Albersmeier A."/>
            <person name="Kalinowski J."/>
            <person name="Ruckert C."/>
        </authorList>
    </citation>
    <scope>NUCLEOTIDE SEQUENCE</scope>
    <source>
        <strain evidence="2">NBRC 110071</strain>
    </source>
</reference>
<dbReference type="EMBL" id="BSNM01000002">
    <property type="protein sequence ID" value="GLQ29821.1"/>
    <property type="molecule type" value="Genomic_DNA"/>
</dbReference>
<dbReference type="InterPro" id="IPR025748">
    <property type="entry name" value="PrcB_C_dom"/>
</dbReference>
<accession>A0AA37S7T5</accession>
<reference evidence="2" key="2">
    <citation type="submission" date="2023-01" db="EMBL/GenBank/DDBJ databases">
        <title>Draft genome sequence of Litoribrevibacter albus strain NBRC 110071.</title>
        <authorList>
            <person name="Sun Q."/>
            <person name="Mori K."/>
        </authorList>
    </citation>
    <scope>NUCLEOTIDE SEQUENCE</scope>
    <source>
        <strain evidence="2">NBRC 110071</strain>
    </source>
</reference>
<keyword evidence="3" id="KW-1185">Reference proteome</keyword>
<evidence type="ECO:0000259" key="1">
    <source>
        <dbReference type="Pfam" id="PF14343"/>
    </source>
</evidence>
<evidence type="ECO:0000313" key="3">
    <source>
        <dbReference type="Proteomes" id="UP001161389"/>
    </source>
</evidence>
<dbReference type="RefSeq" id="WP_284377932.1">
    <property type="nucleotide sequence ID" value="NZ_BSNM01000002.1"/>
</dbReference>
<gene>
    <name evidence="2" type="ORF">GCM10007876_02990</name>
</gene>
<dbReference type="Pfam" id="PF14343">
    <property type="entry name" value="PrcB_C"/>
    <property type="match status" value="1"/>
</dbReference>
<dbReference type="PROSITE" id="PS51257">
    <property type="entry name" value="PROKAR_LIPOPROTEIN"/>
    <property type="match status" value="1"/>
</dbReference>
<feature type="domain" description="PrcB C-terminal" evidence="1">
    <location>
        <begin position="92"/>
        <end position="148"/>
    </location>
</feature>
<sequence length="172" mass="19449">MEIEQKQLKNVFIFIVLTVIFSLVSCRHIHKVKTLNWEPLHSSHRCSFQQPQIQLLNSDQGQLLYQQEIQHQNKRIIGATSTARPITKDTSILLVAMGLKSSGGYAVKVRDITHSDSVLKVQADWITPSPDSMTTSALTSPCEMVVIKHNFTQQQLDGLVVEIWDTKGRKVL</sequence>
<protein>
    <recommendedName>
        <fullName evidence="1">PrcB C-terminal domain-containing protein</fullName>
    </recommendedName>
</protein>
<evidence type="ECO:0000313" key="2">
    <source>
        <dbReference type="EMBL" id="GLQ29821.1"/>
    </source>
</evidence>
<dbReference type="Proteomes" id="UP001161389">
    <property type="component" value="Unassembled WGS sequence"/>
</dbReference>
<dbReference type="AlphaFoldDB" id="A0AA37S7T5"/>
<name>A0AA37S7T5_9GAMM</name>
<organism evidence="2 3">
    <name type="scientific">Litoribrevibacter albus</name>
    <dbReference type="NCBI Taxonomy" id="1473156"/>
    <lineage>
        <taxon>Bacteria</taxon>
        <taxon>Pseudomonadati</taxon>
        <taxon>Pseudomonadota</taxon>
        <taxon>Gammaproteobacteria</taxon>
        <taxon>Oceanospirillales</taxon>
        <taxon>Oceanospirillaceae</taxon>
        <taxon>Litoribrevibacter</taxon>
    </lineage>
</organism>
<proteinExistence type="predicted"/>